<proteinExistence type="predicted"/>
<dbReference type="AlphaFoldDB" id="T1GQ97"/>
<dbReference type="InterPro" id="IPR008908">
    <property type="entry name" value="Sarcoglycan_alpha/epsilon"/>
</dbReference>
<evidence type="ECO:0000259" key="5">
    <source>
        <dbReference type="Pfam" id="PF20989"/>
    </source>
</evidence>
<protein>
    <recommendedName>
        <fullName evidence="8">Dystroglycan-type cadherin-like domain-containing protein</fullName>
    </recommendedName>
</protein>
<dbReference type="STRING" id="36166.T1GQ97"/>
<keyword evidence="7" id="KW-1185">Reference proteome</keyword>
<evidence type="ECO:0000256" key="2">
    <source>
        <dbReference type="SAM" id="Phobius"/>
    </source>
</evidence>
<feature type="compositionally biased region" description="Polar residues" evidence="1">
    <location>
        <begin position="378"/>
        <end position="388"/>
    </location>
</feature>
<accession>T1GQ97</accession>
<dbReference type="OMA" id="NRQDFET"/>
<dbReference type="Pfam" id="PF20989">
    <property type="entry name" value="Sarcoglycan_2_C"/>
    <property type="match status" value="1"/>
</dbReference>
<evidence type="ECO:0000259" key="4">
    <source>
        <dbReference type="Pfam" id="PF05510"/>
    </source>
</evidence>
<dbReference type="PANTHER" id="PTHR10132:SF14">
    <property type="entry name" value="SARCOGLYCAN ALPHA, ISOFORM C"/>
    <property type="match status" value="1"/>
</dbReference>
<evidence type="ECO:0000256" key="3">
    <source>
        <dbReference type="SAM" id="SignalP"/>
    </source>
</evidence>
<feature type="chain" id="PRO_5004577551" description="Dystroglycan-type cadherin-like domain-containing protein" evidence="3">
    <location>
        <begin position="19"/>
        <end position="388"/>
    </location>
</feature>
<reference evidence="6" key="2">
    <citation type="submission" date="2015-06" db="UniProtKB">
        <authorList>
            <consortium name="EnsemblMetazoa"/>
        </authorList>
    </citation>
    <scope>IDENTIFICATION</scope>
</reference>
<evidence type="ECO:0000313" key="6">
    <source>
        <dbReference type="EnsemblMetazoa" id="MESCA005801-PA"/>
    </source>
</evidence>
<dbReference type="EnsemblMetazoa" id="MESCA005801-RA">
    <property type="protein sequence ID" value="MESCA005801-PA"/>
    <property type="gene ID" value="MESCA005801"/>
</dbReference>
<dbReference type="EMBL" id="CAQQ02093007">
    <property type="status" value="NOT_ANNOTATED_CDS"/>
    <property type="molecule type" value="Genomic_DNA"/>
</dbReference>
<dbReference type="Pfam" id="PF05510">
    <property type="entry name" value="Sarcoglycan_2"/>
    <property type="match status" value="1"/>
</dbReference>
<dbReference type="HOGENOM" id="CLU_049700_1_0_1"/>
<dbReference type="GO" id="GO:0016012">
    <property type="term" value="C:sarcoglycan complex"/>
    <property type="evidence" value="ECO:0007669"/>
    <property type="project" value="InterPro"/>
</dbReference>
<organism evidence="6 7">
    <name type="scientific">Megaselia scalaris</name>
    <name type="common">Humpbacked fly</name>
    <name type="synonym">Phora scalaris</name>
    <dbReference type="NCBI Taxonomy" id="36166"/>
    <lineage>
        <taxon>Eukaryota</taxon>
        <taxon>Metazoa</taxon>
        <taxon>Ecdysozoa</taxon>
        <taxon>Arthropoda</taxon>
        <taxon>Hexapoda</taxon>
        <taxon>Insecta</taxon>
        <taxon>Pterygota</taxon>
        <taxon>Neoptera</taxon>
        <taxon>Endopterygota</taxon>
        <taxon>Diptera</taxon>
        <taxon>Brachycera</taxon>
        <taxon>Muscomorpha</taxon>
        <taxon>Platypezoidea</taxon>
        <taxon>Phoridae</taxon>
        <taxon>Megaseliini</taxon>
        <taxon>Megaselia</taxon>
    </lineage>
</organism>
<keyword evidence="2" id="KW-0812">Transmembrane</keyword>
<feature type="region of interest" description="Disordered" evidence="1">
    <location>
        <begin position="348"/>
        <end position="388"/>
    </location>
</feature>
<evidence type="ECO:0000313" key="7">
    <source>
        <dbReference type="Proteomes" id="UP000015102"/>
    </source>
</evidence>
<evidence type="ECO:0008006" key="8">
    <source>
        <dbReference type="Google" id="ProtNLM"/>
    </source>
</evidence>
<sequence>MFRFFLLVFIFLFQKSTSIEQGTVGEVFVYKITPELFVWNKISNNSKEIEFRFRPTLKDHPELPSWIGYIYSKQHKIGYLYGTPPEKLADKKISLDIVALNKKTYETKAVILDIFINSKLPAPNEVQLRIHNFNLIQLLEPAQITNLMNVFKLDLWTESYKVSSETWGRVPLTPNDKEGVIVHLSSSALFSGKLKDLQEEVRPLYKHSSCNYKRTSVQKIFENVGFKLDWCAFRIVGKDIAPEVLYHQQSSLLHQKASNNWIGLKKKDVFERNYIDEIAISLAVPGVLFTIGFVTLFSILCLKSEKLGSPYPQGTSTVQMVQCSENQTTTTLKSLNLKDSNALLDNLSYQSQSPNNSQSNSPGNTYLRPKPPAYGTLGRNSTSGGVHI</sequence>
<keyword evidence="2" id="KW-0472">Membrane</keyword>
<dbReference type="InterPro" id="IPR048347">
    <property type="entry name" value="Sarcoglycan_C"/>
</dbReference>
<name>T1GQ97_MEGSC</name>
<feature type="domain" description="Sarcoglycan alpha/epsilon second" evidence="5">
    <location>
        <begin position="121"/>
        <end position="237"/>
    </location>
</feature>
<dbReference type="PANTHER" id="PTHR10132">
    <property type="entry name" value="ALPHA-/EPSILON-SARCOGLYCAN FAMILY MEMBER"/>
    <property type="match status" value="1"/>
</dbReference>
<feature type="transmembrane region" description="Helical" evidence="2">
    <location>
        <begin position="278"/>
        <end position="302"/>
    </location>
</feature>
<evidence type="ECO:0000256" key="1">
    <source>
        <dbReference type="SAM" id="MobiDB-lite"/>
    </source>
</evidence>
<keyword evidence="3" id="KW-0732">Signal</keyword>
<dbReference type="InterPro" id="IPR048346">
    <property type="entry name" value="Sarcoglycan_N"/>
</dbReference>
<feature type="compositionally biased region" description="Low complexity" evidence="1">
    <location>
        <begin position="350"/>
        <end position="362"/>
    </location>
</feature>
<dbReference type="Proteomes" id="UP000015102">
    <property type="component" value="Unassembled WGS sequence"/>
</dbReference>
<reference evidence="7" key="1">
    <citation type="submission" date="2013-02" db="EMBL/GenBank/DDBJ databases">
        <authorList>
            <person name="Hughes D."/>
        </authorList>
    </citation>
    <scope>NUCLEOTIDE SEQUENCE</scope>
    <source>
        <strain>Durham</strain>
        <strain evidence="7">NC isolate 2 -- Noor lab</strain>
    </source>
</reference>
<feature type="signal peptide" evidence="3">
    <location>
        <begin position="1"/>
        <end position="18"/>
    </location>
</feature>
<dbReference type="EMBL" id="CAQQ02093006">
    <property type="status" value="NOT_ANNOTATED_CDS"/>
    <property type="molecule type" value="Genomic_DNA"/>
</dbReference>
<keyword evidence="2" id="KW-1133">Transmembrane helix</keyword>
<feature type="domain" description="Sarcoglycan alpha/epsilon N-terminal" evidence="4">
    <location>
        <begin position="21"/>
        <end position="115"/>
    </location>
</feature>